<evidence type="ECO:0000313" key="2">
    <source>
        <dbReference type="Proteomes" id="UP000503336"/>
    </source>
</evidence>
<accession>A0A7M3T594</accession>
<organism evidence="1 2">
    <name type="scientific">Pikeienuella piscinae</name>
    <dbReference type="NCBI Taxonomy" id="2748098"/>
    <lineage>
        <taxon>Bacteria</taxon>
        <taxon>Pseudomonadati</taxon>
        <taxon>Pseudomonadota</taxon>
        <taxon>Alphaproteobacteria</taxon>
        <taxon>Rhodobacterales</taxon>
        <taxon>Paracoccaceae</taxon>
        <taxon>Pikeienuella</taxon>
    </lineage>
</organism>
<dbReference type="RefSeq" id="WP_165101631.1">
    <property type="nucleotide sequence ID" value="NZ_CP049056.1"/>
</dbReference>
<name>A0A7M3T594_9RHOB</name>
<keyword evidence="2" id="KW-1185">Reference proteome</keyword>
<protein>
    <submittedName>
        <fullName evidence="1">Glycosyltransferase</fullName>
    </submittedName>
</protein>
<dbReference type="KEGG" id="hdh:G5B40_18060"/>
<dbReference type="AlphaFoldDB" id="A0A7M3T594"/>
<gene>
    <name evidence="1" type="ORF">G5B40_18060</name>
</gene>
<reference evidence="1 2" key="1">
    <citation type="submission" date="2020-02" db="EMBL/GenBank/DDBJ databases">
        <title>complete genome sequence of Rhodobacteraceae bacterium.</title>
        <authorList>
            <person name="Park J."/>
            <person name="Kim Y.-S."/>
            <person name="Kim K.-H."/>
        </authorList>
    </citation>
    <scope>NUCLEOTIDE SEQUENCE [LARGE SCALE GENOMIC DNA]</scope>
    <source>
        <strain evidence="1 2">RR4-56</strain>
    </source>
</reference>
<evidence type="ECO:0000313" key="1">
    <source>
        <dbReference type="EMBL" id="QIE57175.1"/>
    </source>
</evidence>
<keyword evidence="1" id="KW-0808">Transferase</keyword>
<dbReference type="EMBL" id="CP049056">
    <property type="protein sequence ID" value="QIE57175.1"/>
    <property type="molecule type" value="Genomic_DNA"/>
</dbReference>
<sequence length="366" mass="37575">MRVMLVVTGLMGAGHLARILLIAQALRAAGAETLVVSGGRAIDHLDASGVRVEQLPPVWSDGVDYSRLLTPDGVASAADLDARAAKLVALFEAFAPDALVTELFPFGRRALAGEFTALLTRAKGRARIYASIRDVLEPKRKPGRAAETAARLRAFYDAVLVHGDAALIPLAETWPPADAFASMIRHTGYVAAPAPAPAPEGRGDVLVAVGGGVIGRGILESAIEAARGGRRRWRLRVGGADAAVEAARLQALAAGAPVIVEPAAADYRARLAVAACSVSLLGYNTATDLLTAGTPAVIAPMEEGGEKEQLIRAAAFARLPGFHRLCASDPPSLAAAVETAAAAPGPPPGLVDLSGAETTARIILAG</sequence>
<dbReference type="Gene3D" id="3.40.50.2000">
    <property type="entry name" value="Glycogen Phosphorylase B"/>
    <property type="match status" value="2"/>
</dbReference>
<proteinExistence type="predicted"/>
<dbReference type="Proteomes" id="UP000503336">
    <property type="component" value="Chromosome"/>
</dbReference>
<dbReference type="GO" id="GO:0016740">
    <property type="term" value="F:transferase activity"/>
    <property type="evidence" value="ECO:0007669"/>
    <property type="project" value="UniProtKB-KW"/>
</dbReference>
<dbReference type="SUPFAM" id="SSF53756">
    <property type="entry name" value="UDP-Glycosyltransferase/glycogen phosphorylase"/>
    <property type="match status" value="1"/>
</dbReference>